<evidence type="ECO:0000256" key="2">
    <source>
        <dbReference type="ARBA" id="ARBA00008685"/>
    </source>
</evidence>
<keyword evidence="8" id="KW-0325">Glycoprotein</keyword>
<evidence type="ECO:0000256" key="7">
    <source>
        <dbReference type="ARBA" id="ARBA00023170"/>
    </source>
</evidence>
<evidence type="ECO:0000256" key="1">
    <source>
        <dbReference type="ARBA" id="ARBA00004651"/>
    </source>
</evidence>
<dbReference type="EMBL" id="JAOYFB010000036">
    <property type="protein sequence ID" value="KAK4018919.1"/>
    <property type="molecule type" value="Genomic_DNA"/>
</dbReference>
<accession>A0ABR0A186</accession>
<gene>
    <name evidence="12" type="ORF">OUZ56_000954</name>
</gene>
<feature type="chain" id="PRO_5047127614" description="Ionotropic glutamate receptor C-terminal domain-containing protein" evidence="10">
    <location>
        <begin position="21"/>
        <end position="464"/>
    </location>
</feature>
<protein>
    <recommendedName>
        <fullName evidence="11">Ionotropic glutamate receptor C-terminal domain-containing protein</fullName>
    </recommendedName>
</protein>
<evidence type="ECO:0000313" key="12">
    <source>
        <dbReference type="EMBL" id="KAK4018919.1"/>
    </source>
</evidence>
<feature type="transmembrane region" description="Helical" evidence="9">
    <location>
        <begin position="159"/>
        <end position="192"/>
    </location>
</feature>
<evidence type="ECO:0000256" key="6">
    <source>
        <dbReference type="ARBA" id="ARBA00023136"/>
    </source>
</evidence>
<dbReference type="Gene3D" id="1.10.287.70">
    <property type="match status" value="1"/>
</dbReference>
<keyword evidence="4 9" id="KW-0812">Transmembrane</keyword>
<sequence>MIRFWMVWLMAVKTTPVASSTFRENNVGLMNRVHLKFAVSHLPPFDVLTLGKDGNYTNHGISPILCKWLTDKLNFTISYYYIPNEYTNAKYGAVSDAAVILNLFADKEIDGSTMGLIATPERKKMIDLAYFMWTEPFNMIVPKPGEEPRLFAFIKPFQSWVIIITCLFLISASVWLLIFITMLAVIIFMSLFSKLHLQFYSNGSRHNSPVSSQEMTTIFGRISVYSMYIVNTMTNQGNAVPGARFFSSQMLIGMWLLIATVLVNSYSSTIISYLTVPRMKPPINTFEDLAASQDVSLVLLADNVIGQHILDAKSGVLKILSGHIQNNRGQLKTFCLNFIASQFKKEGKCRFQDTDPLPFQPGFWSLPLPKNSRHTPMFHYALVELWETGLPQYWVKNALPRAPKCFAKIKFKQNSARQVPIQLNDLTGAFLILGIGVGLTTFTFLVEKMYHFICRGNSTTVRYF</sequence>
<dbReference type="Proteomes" id="UP001234178">
    <property type="component" value="Unassembled WGS sequence"/>
</dbReference>
<evidence type="ECO:0000256" key="9">
    <source>
        <dbReference type="SAM" id="Phobius"/>
    </source>
</evidence>
<keyword evidence="10" id="KW-0732">Signal</keyword>
<dbReference type="InterPro" id="IPR001320">
    <property type="entry name" value="Iontro_rcpt_C"/>
</dbReference>
<evidence type="ECO:0000256" key="4">
    <source>
        <dbReference type="ARBA" id="ARBA00022692"/>
    </source>
</evidence>
<dbReference type="SUPFAM" id="SSF53850">
    <property type="entry name" value="Periplasmic binding protein-like II"/>
    <property type="match status" value="1"/>
</dbReference>
<comment type="caution">
    <text evidence="12">The sequence shown here is derived from an EMBL/GenBank/DDBJ whole genome shotgun (WGS) entry which is preliminary data.</text>
</comment>
<dbReference type="Gene3D" id="3.40.190.10">
    <property type="entry name" value="Periplasmic binding protein-like II"/>
    <property type="match status" value="1"/>
</dbReference>
<evidence type="ECO:0000313" key="13">
    <source>
        <dbReference type="Proteomes" id="UP001234178"/>
    </source>
</evidence>
<evidence type="ECO:0000256" key="10">
    <source>
        <dbReference type="SAM" id="SignalP"/>
    </source>
</evidence>
<feature type="signal peptide" evidence="10">
    <location>
        <begin position="1"/>
        <end position="20"/>
    </location>
</feature>
<keyword evidence="13" id="KW-1185">Reference proteome</keyword>
<dbReference type="Pfam" id="PF00060">
    <property type="entry name" value="Lig_chan"/>
    <property type="match status" value="1"/>
</dbReference>
<comment type="subcellular location">
    <subcellularLocation>
        <location evidence="1">Cell membrane</location>
        <topology evidence="1">Multi-pass membrane protein</topology>
    </subcellularLocation>
</comment>
<keyword evidence="5 9" id="KW-1133">Transmembrane helix</keyword>
<evidence type="ECO:0000256" key="3">
    <source>
        <dbReference type="ARBA" id="ARBA00022475"/>
    </source>
</evidence>
<feature type="domain" description="Ionotropic glutamate receptor C-terminal" evidence="11">
    <location>
        <begin position="172"/>
        <end position="437"/>
    </location>
</feature>
<feature type="transmembrane region" description="Helical" evidence="9">
    <location>
        <begin position="252"/>
        <end position="276"/>
    </location>
</feature>
<organism evidence="12 13">
    <name type="scientific">Daphnia magna</name>
    <dbReference type="NCBI Taxonomy" id="35525"/>
    <lineage>
        <taxon>Eukaryota</taxon>
        <taxon>Metazoa</taxon>
        <taxon>Ecdysozoa</taxon>
        <taxon>Arthropoda</taxon>
        <taxon>Crustacea</taxon>
        <taxon>Branchiopoda</taxon>
        <taxon>Diplostraca</taxon>
        <taxon>Cladocera</taxon>
        <taxon>Anomopoda</taxon>
        <taxon>Daphniidae</taxon>
        <taxon>Daphnia</taxon>
    </lineage>
</organism>
<evidence type="ECO:0000256" key="5">
    <source>
        <dbReference type="ARBA" id="ARBA00022989"/>
    </source>
</evidence>
<comment type="similarity">
    <text evidence="2">Belongs to the glutamate-gated ion channel (TC 1.A.10.1) family.</text>
</comment>
<keyword evidence="7" id="KW-0675">Receptor</keyword>
<evidence type="ECO:0000256" key="8">
    <source>
        <dbReference type="ARBA" id="ARBA00023180"/>
    </source>
</evidence>
<evidence type="ECO:0000259" key="11">
    <source>
        <dbReference type="Pfam" id="PF00060"/>
    </source>
</evidence>
<dbReference type="PANTHER" id="PTHR42643">
    <property type="entry name" value="IONOTROPIC RECEPTOR 20A-RELATED"/>
    <property type="match status" value="1"/>
</dbReference>
<proteinExistence type="inferred from homology"/>
<keyword evidence="3" id="KW-1003">Cell membrane</keyword>
<feature type="transmembrane region" description="Helical" evidence="9">
    <location>
        <begin position="426"/>
        <end position="446"/>
    </location>
</feature>
<reference evidence="12 13" key="1">
    <citation type="journal article" date="2023" name="Nucleic Acids Res.">
        <title>The hologenome of Daphnia magna reveals possible DNA methylation and microbiome-mediated evolution of the host genome.</title>
        <authorList>
            <person name="Chaturvedi A."/>
            <person name="Li X."/>
            <person name="Dhandapani V."/>
            <person name="Marshall H."/>
            <person name="Kissane S."/>
            <person name="Cuenca-Cambronero M."/>
            <person name="Asole G."/>
            <person name="Calvet F."/>
            <person name="Ruiz-Romero M."/>
            <person name="Marangio P."/>
            <person name="Guigo R."/>
            <person name="Rago D."/>
            <person name="Mirbahai L."/>
            <person name="Eastwood N."/>
            <person name="Colbourne J.K."/>
            <person name="Zhou J."/>
            <person name="Mallon E."/>
            <person name="Orsini L."/>
        </authorList>
    </citation>
    <scope>NUCLEOTIDE SEQUENCE [LARGE SCALE GENOMIC DNA]</scope>
    <source>
        <strain evidence="12">LRV0_1</strain>
    </source>
</reference>
<dbReference type="PANTHER" id="PTHR42643:SF24">
    <property type="entry name" value="IONOTROPIC RECEPTOR 60A"/>
    <property type="match status" value="1"/>
</dbReference>
<name>A0ABR0A186_9CRUS</name>
<keyword evidence="6 9" id="KW-0472">Membrane</keyword>
<dbReference type="InterPro" id="IPR052192">
    <property type="entry name" value="Insect_Ionotropic_Sensory_Rcpt"/>
</dbReference>